<evidence type="ECO:0000256" key="3">
    <source>
        <dbReference type="ARBA" id="ARBA00013025"/>
    </source>
</evidence>
<dbReference type="GO" id="GO:0005737">
    <property type="term" value="C:cytoplasm"/>
    <property type="evidence" value="ECO:0007669"/>
    <property type="project" value="TreeGrafter"/>
</dbReference>
<comment type="catalytic activity">
    <reaction evidence="10">
        <text>(6S)-5,6,7,8-tetrahydrofolyl-(gamma-L-Glu)(n) + L-glutamate + ATP = (6S)-5,6,7,8-tetrahydrofolyl-(gamma-L-Glu)(n+1) + ADP + phosphate + H(+)</text>
        <dbReference type="Rhea" id="RHEA:10580"/>
        <dbReference type="Rhea" id="RHEA-COMP:14738"/>
        <dbReference type="Rhea" id="RHEA-COMP:14740"/>
        <dbReference type="ChEBI" id="CHEBI:15378"/>
        <dbReference type="ChEBI" id="CHEBI:29985"/>
        <dbReference type="ChEBI" id="CHEBI:30616"/>
        <dbReference type="ChEBI" id="CHEBI:43474"/>
        <dbReference type="ChEBI" id="CHEBI:141005"/>
        <dbReference type="ChEBI" id="CHEBI:456216"/>
        <dbReference type="EC" id="6.3.2.17"/>
    </reaction>
</comment>
<dbReference type="GO" id="GO:0005524">
    <property type="term" value="F:ATP binding"/>
    <property type="evidence" value="ECO:0007669"/>
    <property type="project" value="UniProtKB-KW"/>
</dbReference>
<dbReference type="InterPro" id="IPR036565">
    <property type="entry name" value="Mur-like_cat_sf"/>
</dbReference>
<gene>
    <name evidence="14" type="ORF">LUCI_1549</name>
</gene>
<dbReference type="RefSeq" id="WP_122627267.1">
    <property type="nucleotide sequence ID" value="NZ_UPPP01000062.1"/>
</dbReference>
<keyword evidence="6 11" id="KW-0547">Nucleotide-binding</keyword>
<dbReference type="Gene3D" id="3.90.190.20">
    <property type="entry name" value="Mur ligase, C-terminal domain"/>
    <property type="match status" value="1"/>
</dbReference>
<evidence type="ECO:0000256" key="11">
    <source>
        <dbReference type="PIRNR" id="PIRNR001563"/>
    </source>
</evidence>
<feature type="domain" description="Mur ligase C-terminal" evidence="12">
    <location>
        <begin position="296"/>
        <end position="413"/>
    </location>
</feature>
<dbReference type="Pfam" id="PF08245">
    <property type="entry name" value="Mur_ligase_M"/>
    <property type="match status" value="1"/>
</dbReference>
<evidence type="ECO:0000313" key="15">
    <source>
        <dbReference type="Proteomes" id="UP000277811"/>
    </source>
</evidence>
<dbReference type="EC" id="6.3.2.17" evidence="3"/>
<dbReference type="GO" id="GO:0004326">
    <property type="term" value="F:tetrahydrofolylpolyglutamate synthase activity"/>
    <property type="evidence" value="ECO:0007669"/>
    <property type="project" value="UniProtKB-EC"/>
</dbReference>
<protein>
    <recommendedName>
        <fullName evidence="3">tetrahydrofolate synthase</fullName>
        <ecNumber evidence="3">6.3.2.17</ecNumber>
    </recommendedName>
    <alternativeName>
        <fullName evidence="9">Tetrahydrofolylpolyglutamate synthase</fullName>
    </alternativeName>
</protein>
<comment type="similarity">
    <text evidence="2 11">Belongs to the folylpolyglutamate synthase family.</text>
</comment>
<keyword evidence="8" id="KW-0460">Magnesium</keyword>
<keyword evidence="5" id="KW-0479">Metal-binding</keyword>
<dbReference type="PANTHER" id="PTHR11136:SF0">
    <property type="entry name" value="DIHYDROFOLATE SYNTHETASE-RELATED"/>
    <property type="match status" value="1"/>
</dbReference>
<dbReference type="InterPro" id="IPR036615">
    <property type="entry name" value="Mur_ligase_C_dom_sf"/>
</dbReference>
<evidence type="ECO:0000256" key="5">
    <source>
        <dbReference type="ARBA" id="ARBA00022723"/>
    </source>
</evidence>
<evidence type="ECO:0000256" key="8">
    <source>
        <dbReference type="ARBA" id="ARBA00022842"/>
    </source>
</evidence>
<dbReference type="GO" id="GO:0046872">
    <property type="term" value="F:metal ion binding"/>
    <property type="evidence" value="ECO:0007669"/>
    <property type="project" value="UniProtKB-KW"/>
</dbReference>
<dbReference type="SUPFAM" id="SSF53244">
    <property type="entry name" value="MurD-like peptide ligases, peptide-binding domain"/>
    <property type="match status" value="1"/>
</dbReference>
<dbReference type="Gene3D" id="3.40.1190.10">
    <property type="entry name" value="Mur-like, catalytic domain"/>
    <property type="match status" value="1"/>
</dbReference>
<evidence type="ECO:0000256" key="2">
    <source>
        <dbReference type="ARBA" id="ARBA00008276"/>
    </source>
</evidence>
<proteinExistence type="inferred from homology"/>
<dbReference type="EMBL" id="UPPP01000062">
    <property type="protein sequence ID" value="VBB06318.1"/>
    <property type="molecule type" value="Genomic_DNA"/>
</dbReference>
<dbReference type="InterPro" id="IPR001645">
    <property type="entry name" value="Folylpolyglutamate_synth"/>
</dbReference>
<evidence type="ECO:0000313" key="14">
    <source>
        <dbReference type="EMBL" id="VBB06318.1"/>
    </source>
</evidence>
<evidence type="ECO:0000256" key="10">
    <source>
        <dbReference type="ARBA" id="ARBA00047493"/>
    </source>
</evidence>
<accession>A0A498RB27</accession>
<evidence type="ECO:0000259" key="13">
    <source>
        <dbReference type="Pfam" id="PF08245"/>
    </source>
</evidence>
<evidence type="ECO:0000256" key="6">
    <source>
        <dbReference type="ARBA" id="ARBA00022741"/>
    </source>
</evidence>
<dbReference type="GO" id="GO:0008841">
    <property type="term" value="F:dihydrofolate synthase activity"/>
    <property type="evidence" value="ECO:0007669"/>
    <property type="project" value="TreeGrafter"/>
</dbReference>
<reference evidence="14 15" key="1">
    <citation type="submission" date="2018-06" db="EMBL/GenBank/DDBJ databases">
        <authorList>
            <person name="Strepis N."/>
        </authorList>
    </citation>
    <scope>NUCLEOTIDE SEQUENCE [LARGE SCALE GENOMIC DNA]</scope>
    <source>
        <strain evidence="14">LUCI</strain>
    </source>
</reference>
<dbReference type="OrthoDB" id="9809356at2"/>
<dbReference type="PIRSF" id="PIRSF001563">
    <property type="entry name" value="Folylpolyglu_synth"/>
    <property type="match status" value="1"/>
</dbReference>
<dbReference type="InterPro" id="IPR013221">
    <property type="entry name" value="Mur_ligase_cen"/>
</dbReference>
<keyword evidence="7 11" id="KW-0067">ATP-binding</keyword>
<dbReference type="PANTHER" id="PTHR11136">
    <property type="entry name" value="FOLYLPOLYGLUTAMATE SYNTHASE-RELATED"/>
    <property type="match status" value="1"/>
</dbReference>
<keyword evidence="4 11" id="KW-0436">Ligase</keyword>
<organism evidence="14 15">
    <name type="scientific">Lucifera butyrica</name>
    <dbReference type="NCBI Taxonomy" id="1351585"/>
    <lineage>
        <taxon>Bacteria</taxon>
        <taxon>Bacillati</taxon>
        <taxon>Bacillota</taxon>
        <taxon>Negativicutes</taxon>
        <taxon>Veillonellales</taxon>
        <taxon>Veillonellaceae</taxon>
        <taxon>Lucifera</taxon>
    </lineage>
</organism>
<evidence type="ECO:0000256" key="7">
    <source>
        <dbReference type="ARBA" id="ARBA00022840"/>
    </source>
</evidence>
<dbReference type="Proteomes" id="UP000277811">
    <property type="component" value="Unassembled WGS sequence"/>
</dbReference>
<dbReference type="PROSITE" id="PS01012">
    <property type="entry name" value="FOLYLPOLYGLU_SYNT_2"/>
    <property type="match status" value="1"/>
</dbReference>
<feature type="domain" description="Mur ligase central" evidence="13">
    <location>
        <begin position="44"/>
        <end position="270"/>
    </location>
</feature>
<evidence type="ECO:0000256" key="1">
    <source>
        <dbReference type="ARBA" id="ARBA00001946"/>
    </source>
</evidence>
<dbReference type="AlphaFoldDB" id="A0A498RB27"/>
<keyword evidence="15" id="KW-1185">Reference proteome</keyword>
<dbReference type="InterPro" id="IPR004101">
    <property type="entry name" value="Mur_ligase_C"/>
</dbReference>
<dbReference type="Pfam" id="PF02875">
    <property type="entry name" value="Mur_ligase_C"/>
    <property type="match status" value="1"/>
</dbReference>
<evidence type="ECO:0000259" key="12">
    <source>
        <dbReference type="Pfam" id="PF02875"/>
    </source>
</evidence>
<dbReference type="FunFam" id="3.40.1190.10:FF:000011">
    <property type="entry name" value="Folylpolyglutamate synthase/dihydrofolate synthase"/>
    <property type="match status" value="1"/>
</dbReference>
<name>A0A498RB27_9FIRM</name>
<comment type="cofactor">
    <cofactor evidence="1">
        <name>Mg(2+)</name>
        <dbReference type="ChEBI" id="CHEBI:18420"/>
    </cofactor>
</comment>
<evidence type="ECO:0000256" key="9">
    <source>
        <dbReference type="ARBA" id="ARBA00030592"/>
    </source>
</evidence>
<sequence>MTYEQALNYLASLGKFGISLGLKRVENLLDRMGHPERSYKTIHITGTNGKGSATAMLTAVLTASGLKTGMYTSPHLIDYTERMAVDGRPVPPGAFAEAIDHTRRFVEEMIRAGGEQPTEFEVLTAAAFFYFAKAGVDYAVIEVGLGGLLDSTNVVVPELAMITNVTLEHTDRCGATIREIAVHKAGIIKAGVPVVTAAQGEALDVIRQACIDTASSLYVLDEDFYAEFAGMTVTSQDITVKTVYGDCGLFRINLLGHHQVKNAAIVVMAAMVLSRGEPRITVNAIRDGLAGAVWPGRFEIIPGNPVIVIDGAHNPDGAAALRRTLDDVFPGRPVVFLLGILRDKDVDGIIAALIREEDTVVVVPPLSERAAEPEEIAPKIKARQVEVSRSIAAGLEKAGELAHGNSVLCIAGSLYLAGEARKIVKKIK</sequence>
<dbReference type="InterPro" id="IPR018109">
    <property type="entry name" value="Folylpolyglutamate_synth_CS"/>
</dbReference>
<dbReference type="NCBIfam" id="TIGR01499">
    <property type="entry name" value="folC"/>
    <property type="match status" value="1"/>
</dbReference>
<evidence type="ECO:0000256" key="4">
    <source>
        <dbReference type="ARBA" id="ARBA00022598"/>
    </source>
</evidence>
<dbReference type="SUPFAM" id="SSF53623">
    <property type="entry name" value="MurD-like peptide ligases, catalytic domain"/>
    <property type="match status" value="1"/>
</dbReference>